<dbReference type="Proteomes" id="UP000284177">
    <property type="component" value="Unassembled WGS sequence"/>
</dbReference>
<evidence type="ECO:0000256" key="4">
    <source>
        <dbReference type="SAM" id="Coils"/>
    </source>
</evidence>
<dbReference type="AlphaFoldDB" id="A0A419SZL8"/>
<sequence length="413" mass="46758">MKKYIAIGLILVLLGVGAFIYKNYTSAVAVEVYEVEKGNIYEYIEETAIVKPREHRIITAKVGGEIVNINKEVGEKVKKGDILIELNTDEISLQIDKAKTKLEGLKASYKETIKPTKKEVINQAEAKVRSIEIKLEEAKRRAENNKKLYENDVISYEEYSSSVNALKQLEEELKIAKNELEILRNGVSSNIKKQHIAQIKGLEYDIEMLKKRKEDYLVKSPISGEILEVYLKEGDFVQPGTRFLEVGSTNNLYLQAEVLVDEIADISEGTEVLIVSDDLGIEAKGAVEKIYPKAFSRMSELGIEQKRVRVDILIKDKISDLRVGYELDVNFLINKKEDVLLLPQSAVFEDEGVNYVFVIENGKAKLREVEIGIEGDEEIEIISGLKMGEKVIVYPEKDIEEGLKVEEIKKENN</sequence>
<dbReference type="Gene3D" id="2.40.30.170">
    <property type="match status" value="1"/>
</dbReference>
<evidence type="ECO:0000313" key="7">
    <source>
        <dbReference type="EMBL" id="RKD30628.1"/>
    </source>
</evidence>
<dbReference type="GO" id="GO:0022857">
    <property type="term" value="F:transmembrane transporter activity"/>
    <property type="evidence" value="ECO:0007669"/>
    <property type="project" value="InterPro"/>
</dbReference>
<feature type="domain" description="CzcB-like barrel-sandwich hybrid" evidence="5">
    <location>
        <begin position="57"/>
        <end position="246"/>
    </location>
</feature>
<dbReference type="PANTHER" id="PTHR32347">
    <property type="entry name" value="EFFLUX SYSTEM COMPONENT YKNX-RELATED"/>
    <property type="match status" value="1"/>
</dbReference>
<dbReference type="Pfam" id="PF25973">
    <property type="entry name" value="BSH_CzcB"/>
    <property type="match status" value="1"/>
</dbReference>
<feature type="domain" description="YknX-like C-terminal permuted SH3-like" evidence="6">
    <location>
        <begin position="340"/>
        <end position="406"/>
    </location>
</feature>
<dbReference type="InterPro" id="IPR058647">
    <property type="entry name" value="BSH_CzcB-like"/>
</dbReference>
<dbReference type="Gene3D" id="2.40.420.20">
    <property type="match status" value="1"/>
</dbReference>
<dbReference type="Gene3D" id="1.10.287.470">
    <property type="entry name" value="Helix hairpin bin"/>
    <property type="match status" value="1"/>
</dbReference>
<evidence type="ECO:0000259" key="5">
    <source>
        <dbReference type="Pfam" id="PF25973"/>
    </source>
</evidence>
<evidence type="ECO:0000256" key="3">
    <source>
        <dbReference type="ARBA" id="ARBA00023054"/>
    </source>
</evidence>
<evidence type="ECO:0000313" key="8">
    <source>
        <dbReference type="Proteomes" id="UP000284177"/>
    </source>
</evidence>
<reference evidence="7 8" key="1">
    <citation type="submission" date="2016-08" db="EMBL/GenBank/DDBJ databases">
        <title>Novel Firmicutes and Novel Genomes.</title>
        <authorList>
            <person name="Poppleton D.I."/>
            <person name="Gribaldo S."/>
        </authorList>
    </citation>
    <scope>NUCLEOTIDE SEQUENCE [LARGE SCALE GENOMIC DNA]</scope>
    <source>
        <strain evidence="7 8">CTT3</strain>
    </source>
</reference>
<proteinExistence type="inferred from homology"/>
<dbReference type="InterPro" id="IPR050465">
    <property type="entry name" value="UPF0194_transport"/>
</dbReference>
<comment type="caution">
    <text evidence="7">The sequence shown here is derived from an EMBL/GenBank/DDBJ whole genome shotgun (WGS) entry which is preliminary data.</text>
</comment>
<dbReference type="GO" id="GO:0030313">
    <property type="term" value="C:cell envelope"/>
    <property type="evidence" value="ECO:0007669"/>
    <property type="project" value="UniProtKB-SubCell"/>
</dbReference>
<dbReference type="NCBIfam" id="TIGR01730">
    <property type="entry name" value="RND_mfp"/>
    <property type="match status" value="1"/>
</dbReference>
<accession>A0A419SZL8</accession>
<dbReference type="PANTHER" id="PTHR32347:SF14">
    <property type="entry name" value="EFFLUX SYSTEM COMPONENT YKNX-RELATED"/>
    <property type="match status" value="1"/>
</dbReference>
<dbReference type="RefSeq" id="WP_120170169.1">
    <property type="nucleotide sequence ID" value="NZ_MCIB01000034.1"/>
</dbReference>
<dbReference type="InterPro" id="IPR006143">
    <property type="entry name" value="RND_pump_MFP"/>
</dbReference>
<dbReference type="SUPFAM" id="SSF111369">
    <property type="entry name" value="HlyD-like secretion proteins"/>
    <property type="match status" value="1"/>
</dbReference>
<feature type="coiled-coil region" evidence="4">
    <location>
        <begin position="121"/>
        <end position="212"/>
    </location>
</feature>
<organism evidence="7 8">
    <name type="scientific">Thermohalobacter berrensis</name>
    <dbReference type="NCBI Taxonomy" id="99594"/>
    <lineage>
        <taxon>Bacteria</taxon>
        <taxon>Bacillati</taxon>
        <taxon>Bacillota</taxon>
        <taxon>Tissierellia</taxon>
        <taxon>Tissierellales</taxon>
        <taxon>Thermohalobacteraceae</taxon>
        <taxon>Thermohalobacter</taxon>
    </lineage>
</organism>
<gene>
    <name evidence="7" type="ORF">BET03_04635</name>
</gene>
<dbReference type="GO" id="GO:0016020">
    <property type="term" value="C:membrane"/>
    <property type="evidence" value="ECO:0007669"/>
    <property type="project" value="InterPro"/>
</dbReference>
<evidence type="ECO:0000259" key="6">
    <source>
        <dbReference type="Pfam" id="PF25989"/>
    </source>
</evidence>
<protein>
    <submittedName>
        <fullName evidence="7">Uncharacterized protein</fullName>
    </submittedName>
</protein>
<dbReference type="OrthoDB" id="9791520at2"/>
<evidence type="ECO:0000256" key="1">
    <source>
        <dbReference type="ARBA" id="ARBA00004196"/>
    </source>
</evidence>
<name>A0A419SZL8_9FIRM</name>
<keyword evidence="8" id="KW-1185">Reference proteome</keyword>
<dbReference type="Pfam" id="PF25989">
    <property type="entry name" value="YknX_C"/>
    <property type="match status" value="1"/>
</dbReference>
<comment type="subcellular location">
    <subcellularLocation>
        <location evidence="1">Cell envelope</location>
    </subcellularLocation>
</comment>
<evidence type="ECO:0000256" key="2">
    <source>
        <dbReference type="ARBA" id="ARBA00009477"/>
    </source>
</evidence>
<comment type="similarity">
    <text evidence="2">Belongs to the membrane fusion protein (MFP) (TC 8.A.1) family.</text>
</comment>
<dbReference type="Gene3D" id="2.40.50.100">
    <property type="match status" value="1"/>
</dbReference>
<dbReference type="InterPro" id="IPR058637">
    <property type="entry name" value="YknX-like_C"/>
</dbReference>
<dbReference type="EMBL" id="MCIB01000034">
    <property type="protein sequence ID" value="RKD30628.1"/>
    <property type="molecule type" value="Genomic_DNA"/>
</dbReference>
<keyword evidence="3 4" id="KW-0175">Coiled coil</keyword>